<proteinExistence type="predicted"/>
<dbReference type="EMBL" id="UZAN01051986">
    <property type="protein sequence ID" value="VDP89235.1"/>
    <property type="molecule type" value="Genomic_DNA"/>
</dbReference>
<evidence type="ECO:0000313" key="2">
    <source>
        <dbReference type="Proteomes" id="UP000272942"/>
    </source>
</evidence>
<dbReference type="Proteomes" id="UP000272942">
    <property type="component" value="Unassembled WGS sequence"/>
</dbReference>
<reference evidence="3" key="1">
    <citation type="submission" date="2016-06" db="UniProtKB">
        <authorList>
            <consortium name="WormBaseParasite"/>
        </authorList>
    </citation>
    <scope>IDENTIFICATION</scope>
</reference>
<organism evidence="3">
    <name type="scientific">Echinostoma caproni</name>
    <dbReference type="NCBI Taxonomy" id="27848"/>
    <lineage>
        <taxon>Eukaryota</taxon>
        <taxon>Metazoa</taxon>
        <taxon>Spiralia</taxon>
        <taxon>Lophotrochozoa</taxon>
        <taxon>Platyhelminthes</taxon>
        <taxon>Trematoda</taxon>
        <taxon>Digenea</taxon>
        <taxon>Plagiorchiida</taxon>
        <taxon>Echinostomata</taxon>
        <taxon>Echinostomatoidea</taxon>
        <taxon>Echinostomatidae</taxon>
        <taxon>Echinostoma</taxon>
    </lineage>
</organism>
<keyword evidence="2" id="KW-1185">Reference proteome</keyword>
<gene>
    <name evidence="1" type="ORF">ECPE_LOCUS12017</name>
</gene>
<dbReference type="WBParaSite" id="ECPE_0001205201-mRNA-1">
    <property type="protein sequence ID" value="ECPE_0001205201-mRNA-1"/>
    <property type="gene ID" value="ECPE_0001205201"/>
</dbReference>
<protein>
    <submittedName>
        <fullName evidence="3">HisKA domain-containing protein</fullName>
    </submittedName>
</protein>
<sequence length="97" mass="11034">MFYLQTFEKIKPTSNVEMRLLCHTILLLLARTVDRVGAIADQRSQSVARIQVRQTFCLLLNRLELATASELAASVQTELQRMRLALNTAVDRMNKDA</sequence>
<reference evidence="1 2" key="2">
    <citation type="submission" date="2018-11" db="EMBL/GenBank/DDBJ databases">
        <authorList>
            <consortium name="Pathogen Informatics"/>
        </authorList>
    </citation>
    <scope>NUCLEOTIDE SEQUENCE [LARGE SCALE GENOMIC DNA]</scope>
    <source>
        <strain evidence="1 2">Egypt</strain>
    </source>
</reference>
<dbReference type="AlphaFoldDB" id="A0A183AYI2"/>
<evidence type="ECO:0000313" key="1">
    <source>
        <dbReference type="EMBL" id="VDP89235.1"/>
    </source>
</evidence>
<name>A0A183AYI2_9TREM</name>
<accession>A0A183AYI2</accession>
<evidence type="ECO:0000313" key="3">
    <source>
        <dbReference type="WBParaSite" id="ECPE_0001205201-mRNA-1"/>
    </source>
</evidence>